<keyword evidence="1" id="KW-0479">Metal-binding</keyword>
<sequence length="160" mass="17503">MTLAGRMLNEACETQSQQGLVSAIHCTDNLPHMHFESRKDVLFNELQLELAALGFSNLKLAWKHDVKPEEIQGASGYIISLSILIEVSWDGLEKPAADDTKAPRGGTAGTCAICGESRRIVVLAPCGHVMCSKCRQKQSSRSCPFCRQPVRCVTNGLFLN</sequence>
<keyword evidence="1" id="KW-0862">Zinc</keyword>
<dbReference type="PROSITE" id="PS50089">
    <property type="entry name" value="ZF_RING_2"/>
    <property type="match status" value="1"/>
</dbReference>
<evidence type="ECO:0000256" key="1">
    <source>
        <dbReference type="PROSITE-ProRule" id="PRU00175"/>
    </source>
</evidence>
<dbReference type="SUPFAM" id="SSF57850">
    <property type="entry name" value="RING/U-box"/>
    <property type="match status" value="1"/>
</dbReference>
<name>A0A812M130_SYMPI</name>
<protein>
    <recommendedName>
        <fullName evidence="2">RING-type domain-containing protein</fullName>
    </recommendedName>
</protein>
<evidence type="ECO:0000313" key="4">
    <source>
        <dbReference type="Proteomes" id="UP000649617"/>
    </source>
</evidence>
<comment type="caution">
    <text evidence="3">The sequence shown here is derived from an EMBL/GenBank/DDBJ whole genome shotgun (WGS) entry which is preliminary data.</text>
</comment>
<evidence type="ECO:0000259" key="2">
    <source>
        <dbReference type="PROSITE" id="PS50089"/>
    </source>
</evidence>
<dbReference type="Gene3D" id="3.30.40.10">
    <property type="entry name" value="Zinc/RING finger domain, C3HC4 (zinc finger)"/>
    <property type="match status" value="1"/>
</dbReference>
<dbReference type="Pfam" id="PF13920">
    <property type="entry name" value="zf-C3HC4_3"/>
    <property type="match status" value="1"/>
</dbReference>
<dbReference type="EMBL" id="CAJNIZ010007113">
    <property type="protein sequence ID" value="CAE7255241.1"/>
    <property type="molecule type" value="Genomic_DNA"/>
</dbReference>
<accession>A0A812M130</accession>
<dbReference type="GO" id="GO:0008270">
    <property type="term" value="F:zinc ion binding"/>
    <property type="evidence" value="ECO:0007669"/>
    <property type="project" value="UniProtKB-KW"/>
</dbReference>
<gene>
    <name evidence="3" type="ORF">SPIL2461_LOCUS5114</name>
</gene>
<keyword evidence="1" id="KW-0863">Zinc-finger</keyword>
<dbReference type="SMART" id="SM00184">
    <property type="entry name" value="RING"/>
    <property type="match status" value="1"/>
</dbReference>
<feature type="domain" description="RING-type" evidence="2">
    <location>
        <begin position="111"/>
        <end position="147"/>
    </location>
</feature>
<dbReference type="OrthoDB" id="448448at2759"/>
<dbReference type="InterPro" id="IPR001841">
    <property type="entry name" value="Znf_RING"/>
</dbReference>
<dbReference type="InterPro" id="IPR013083">
    <property type="entry name" value="Znf_RING/FYVE/PHD"/>
</dbReference>
<dbReference type="AlphaFoldDB" id="A0A812M130"/>
<proteinExistence type="predicted"/>
<organism evidence="3 4">
    <name type="scientific">Symbiodinium pilosum</name>
    <name type="common">Dinoflagellate</name>
    <dbReference type="NCBI Taxonomy" id="2952"/>
    <lineage>
        <taxon>Eukaryota</taxon>
        <taxon>Sar</taxon>
        <taxon>Alveolata</taxon>
        <taxon>Dinophyceae</taxon>
        <taxon>Suessiales</taxon>
        <taxon>Symbiodiniaceae</taxon>
        <taxon>Symbiodinium</taxon>
    </lineage>
</organism>
<dbReference type="Proteomes" id="UP000649617">
    <property type="component" value="Unassembled WGS sequence"/>
</dbReference>
<keyword evidence="4" id="KW-1185">Reference proteome</keyword>
<reference evidence="3" key="1">
    <citation type="submission" date="2021-02" db="EMBL/GenBank/DDBJ databases">
        <authorList>
            <person name="Dougan E. K."/>
            <person name="Rhodes N."/>
            <person name="Thang M."/>
            <person name="Chan C."/>
        </authorList>
    </citation>
    <scope>NUCLEOTIDE SEQUENCE</scope>
</reference>
<evidence type="ECO:0000313" key="3">
    <source>
        <dbReference type="EMBL" id="CAE7255241.1"/>
    </source>
</evidence>